<evidence type="ECO:0000313" key="3">
    <source>
        <dbReference type="Proteomes" id="UP000332933"/>
    </source>
</evidence>
<dbReference type="OrthoDB" id="110705at2759"/>
<reference evidence="1" key="2">
    <citation type="submission" date="2019-06" db="EMBL/GenBank/DDBJ databases">
        <title>Genomics analysis of Aphanomyces spp. identifies a new class of oomycete effector associated with host adaptation.</title>
        <authorList>
            <person name="Gaulin E."/>
        </authorList>
    </citation>
    <scope>NUCLEOTIDE SEQUENCE</scope>
    <source>
        <strain evidence="1">CBS 578.67</strain>
    </source>
</reference>
<reference evidence="2 3" key="1">
    <citation type="submission" date="2019-03" db="EMBL/GenBank/DDBJ databases">
        <authorList>
            <person name="Gaulin E."/>
            <person name="Dumas B."/>
        </authorList>
    </citation>
    <scope>NUCLEOTIDE SEQUENCE [LARGE SCALE GENOMIC DNA]</scope>
    <source>
        <strain evidence="2">CBS 568.67</strain>
    </source>
</reference>
<proteinExistence type="predicted"/>
<evidence type="ECO:0000313" key="2">
    <source>
        <dbReference type="EMBL" id="VFT98371.1"/>
    </source>
</evidence>
<sequence length="260" mass="29366">MSASVTPSVLRKSAISVAAAMEGYYSTDDDSYKSHDICSSTDMFQTLNRSVFSSCRSDADSSESDRPTEPCSVMGRVTTLWSKCAVALNDIDQVHIVSHVVLKDRAATVVYTFDLFLHASDIGLADPWAFREPHYQLQHRYSDCRTLRLHLVTSIRESLVAHPRCNFCATMRTFLASRRFPKRCPNTLLQLVPAWRAFVIERRKSVLQEWFNQLLTVARNYSASQGSASVRCDGFVNVMYILKEFLLDPTLPRGLSGHGW</sequence>
<accession>A0A485LI91</accession>
<dbReference type="AlphaFoldDB" id="A0A485LI91"/>
<gene>
    <name evidence="2" type="primary">Aste57867_21702</name>
    <name evidence="1" type="ORF">As57867_021633</name>
    <name evidence="2" type="ORF">ASTE57867_21702</name>
</gene>
<evidence type="ECO:0000313" key="1">
    <source>
        <dbReference type="EMBL" id="KAF0686515.1"/>
    </source>
</evidence>
<organism evidence="2 3">
    <name type="scientific">Aphanomyces stellatus</name>
    <dbReference type="NCBI Taxonomy" id="120398"/>
    <lineage>
        <taxon>Eukaryota</taxon>
        <taxon>Sar</taxon>
        <taxon>Stramenopiles</taxon>
        <taxon>Oomycota</taxon>
        <taxon>Saprolegniomycetes</taxon>
        <taxon>Saprolegniales</taxon>
        <taxon>Verrucalvaceae</taxon>
        <taxon>Aphanomyces</taxon>
    </lineage>
</organism>
<protein>
    <submittedName>
        <fullName evidence="2">Aste57867_21702 protein</fullName>
    </submittedName>
</protein>
<name>A0A485LI91_9STRA</name>
<dbReference type="EMBL" id="VJMH01006993">
    <property type="protein sequence ID" value="KAF0686515.1"/>
    <property type="molecule type" value="Genomic_DNA"/>
</dbReference>
<dbReference type="EMBL" id="CAADRA010007019">
    <property type="protein sequence ID" value="VFT98371.1"/>
    <property type="molecule type" value="Genomic_DNA"/>
</dbReference>
<dbReference type="Proteomes" id="UP000332933">
    <property type="component" value="Unassembled WGS sequence"/>
</dbReference>
<keyword evidence="3" id="KW-1185">Reference proteome</keyword>